<dbReference type="RefSeq" id="WP_045031775.1">
    <property type="nucleotide sequence ID" value="NZ_JRHC01000004.1"/>
</dbReference>
<sequence>MKKDLIKISIVFFAFIAGCYSPAFAQNNISYSVFLAGNTSPDEAAKPDDFIDELTNVPQPHAFVYLGNYSDYSLNGDEMEFSFYPQIKNKNTPLLFANGIKEWYSGKKQTKRVSKAIHNHFPDNEVYTNDWGCPGPTEVELTDQLTVILIDTYWWLTALDTRYGKCGIEEDEDVFIWLQDVLRRNKNKTVIVAGFHPIESVGPHGGNFSTAASILGFPYAIYKNTLGGRNDLVHPDYRNLRQQMQAVFNEFPNVIYASALENSLQYIKTDNIHQVISGSMVNQSYVNSNKADFASSSAGISRIDIQENGDVTLNFFTVENGTQTPVFSRLLYSLSPETEEDLTAKRQELFKDSTHTSYASLQYQATKSYEKWMGTNYRQVWETPVEARIFDISKEKGGLTVLKRGGGQQTKSLRLETNEGHQYVLRSLEKFAEGALPNEMKPTFAKDIVQDQISASNPYSAMPAAVLAEHAGVFHTNPEVVYVPQDPLLKQYKEDMQSGLFLFEERPANDRSDLKSFGYSEDIVGTDDVLEKIIESEDHQVDQQAVLRARLLDIFINDWDRHDDQWRWASFEEGGKTIYQPIPRDRDQTFFVNQGILPGFASLPFILPKLQNFQPRTKNVIGLGFNARYFDRTFLNQMEWEDWQKANTELMNRLTPEAINEAMATFPKEVQPMVADSTAKILLERKKYMEEMARELYLYLAKRINIPGTERKDLFEIKRKNDDETEISVYHIKKDDSKGKLIYQRTIKTDETHEVVCYGLDDEDRFEISGEVNKGPIIRIVGGQDKDVVVNDSKVSGIKTKTLVYDLLKSTEIEGNGRTNAKLTNNKIIHEYDRKYFKRDVGMPLASGGYNADDGVYIGYGRSWYKQRFRRDTKTSLLGEYSIANTSLNLNAQYESLSTNNGLDAIFGVDASTENYTTNFFGFGNNSSYTNSGYDDDYYKVKQRRMVAQFAVQKRFGESVWARYNEDDENKDHPVNEHKMGLTAQWQLNDTKEEDDKFITDFDENGLSPENLSQIHYAVLGGYYGYQNLNKDFRPTRGFVVDASANRYINLQGDEPDFTKISGSAATLLSFTKYPRTVFAFRVGGEKIFGDYFFHDAAILDGKTNLRGYRKTRFYGDASAYLNSELRFKVIDFKNYLLTGELGVLLFDDVGRVWFDGEESSKWHNGYGGGIWVSPFKMAIITATLNKSREETLVQFNFSFLF</sequence>
<dbReference type="InterPro" id="IPR029052">
    <property type="entry name" value="Metallo-depent_PP-like"/>
</dbReference>
<organism evidence="5 6">
    <name type="scientific">Draconibacterium sediminis</name>
    <dbReference type="NCBI Taxonomy" id="1544798"/>
    <lineage>
        <taxon>Bacteria</taxon>
        <taxon>Pseudomonadati</taxon>
        <taxon>Bacteroidota</taxon>
        <taxon>Bacteroidia</taxon>
        <taxon>Marinilabiliales</taxon>
        <taxon>Prolixibacteraceae</taxon>
        <taxon>Draconibacterium</taxon>
    </lineage>
</organism>
<evidence type="ECO:0000256" key="2">
    <source>
        <dbReference type="ARBA" id="ARBA00023136"/>
    </source>
</evidence>
<gene>
    <name evidence="5" type="ORF">LH29_17300</name>
</gene>
<keyword evidence="3" id="KW-0732">Signal</keyword>
<dbReference type="InterPro" id="IPR000184">
    <property type="entry name" value="Bac_surfAg_D15"/>
</dbReference>
<dbReference type="GO" id="GO:0019867">
    <property type="term" value="C:outer membrane"/>
    <property type="evidence" value="ECO:0007669"/>
    <property type="project" value="InterPro"/>
</dbReference>
<dbReference type="PROSITE" id="PS51257">
    <property type="entry name" value="PROKAR_LIPOPROTEIN"/>
    <property type="match status" value="1"/>
</dbReference>
<feature type="chain" id="PRO_5002330988" description="Bacterial surface antigen (D15) domain-containing protein" evidence="3">
    <location>
        <begin position="26"/>
        <end position="1202"/>
    </location>
</feature>
<dbReference type="EMBL" id="JRHC01000004">
    <property type="protein sequence ID" value="KJF43130.1"/>
    <property type="molecule type" value="Genomic_DNA"/>
</dbReference>
<evidence type="ECO:0000256" key="3">
    <source>
        <dbReference type="SAM" id="SignalP"/>
    </source>
</evidence>
<reference evidence="5 6" key="1">
    <citation type="submission" date="2014-09" db="EMBL/GenBank/DDBJ databases">
        <title>Draft Genome Sequence of Draconibacterium sp. JN14CK-3.</title>
        <authorList>
            <person name="Dong C."/>
            <person name="Lai Q."/>
            <person name="Shao Z."/>
        </authorList>
    </citation>
    <scope>NUCLEOTIDE SEQUENCE [LARGE SCALE GENOMIC DNA]</scope>
    <source>
        <strain evidence="5 6">JN14CK-3</strain>
    </source>
</reference>
<dbReference type="AlphaFoldDB" id="A0A0D8J820"/>
<dbReference type="Gene3D" id="2.40.160.50">
    <property type="entry name" value="membrane protein fhac: a member of the omp85/tpsb transporter family"/>
    <property type="match status" value="1"/>
</dbReference>
<feature type="signal peptide" evidence="3">
    <location>
        <begin position="1"/>
        <end position="25"/>
    </location>
</feature>
<accession>A0A0D8J820</accession>
<protein>
    <recommendedName>
        <fullName evidence="4">Bacterial surface antigen (D15) domain-containing protein</fullName>
    </recommendedName>
</protein>
<proteinExistence type="predicted"/>
<dbReference type="OrthoDB" id="333971at2"/>
<dbReference type="Pfam" id="PF01103">
    <property type="entry name" value="Omp85"/>
    <property type="match status" value="1"/>
</dbReference>
<feature type="domain" description="Bacterial surface antigen (D15)" evidence="4">
    <location>
        <begin position="887"/>
        <end position="1177"/>
    </location>
</feature>
<keyword evidence="6" id="KW-1185">Reference proteome</keyword>
<evidence type="ECO:0000313" key="5">
    <source>
        <dbReference type="EMBL" id="KJF43130.1"/>
    </source>
</evidence>
<dbReference type="PATRIC" id="fig|1544798.3.peg.3624"/>
<evidence type="ECO:0000256" key="1">
    <source>
        <dbReference type="ARBA" id="ARBA00004370"/>
    </source>
</evidence>
<evidence type="ECO:0000313" key="6">
    <source>
        <dbReference type="Proteomes" id="UP000032544"/>
    </source>
</evidence>
<dbReference type="SUPFAM" id="SSF56300">
    <property type="entry name" value="Metallo-dependent phosphatases"/>
    <property type="match status" value="1"/>
</dbReference>
<name>A0A0D8J820_9BACT</name>
<comment type="caution">
    <text evidence="5">The sequence shown here is derived from an EMBL/GenBank/DDBJ whole genome shotgun (WGS) entry which is preliminary data.</text>
</comment>
<keyword evidence="2" id="KW-0472">Membrane</keyword>
<dbReference type="STRING" id="1544798.LH29_17300"/>
<dbReference type="Gene3D" id="3.60.21.10">
    <property type="match status" value="1"/>
</dbReference>
<dbReference type="Proteomes" id="UP000032544">
    <property type="component" value="Unassembled WGS sequence"/>
</dbReference>
<evidence type="ECO:0000259" key="4">
    <source>
        <dbReference type="Pfam" id="PF01103"/>
    </source>
</evidence>
<comment type="subcellular location">
    <subcellularLocation>
        <location evidence="1">Membrane</location>
    </subcellularLocation>
</comment>